<dbReference type="EMBL" id="DVMN01000010">
    <property type="protein sequence ID" value="HIU20747.1"/>
    <property type="molecule type" value="Genomic_DNA"/>
</dbReference>
<dbReference type="InterPro" id="IPR027417">
    <property type="entry name" value="P-loop_NTPase"/>
</dbReference>
<reference evidence="1" key="2">
    <citation type="journal article" date="2021" name="PeerJ">
        <title>Extensive microbial diversity within the chicken gut microbiome revealed by metagenomics and culture.</title>
        <authorList>
            <person name="Gilroy R."/>
            <person name="Ravi A."/>
            <person name="Getino M."/>
            <person name="Pursley I."/>
            <person name="Horton D.L."/>
            <person name="Alikhan N.F."/>
            <person name="Baker D."/>
            <person name="Gharbi K."/>
            <person name="Hall N."/>
            <person name="Watson M."/>
            <person name="Adriaenssens E.M."/>
            <person name="Foster-Nyarko E."/>
            <person name="Jarju S."/>
            <person name="Secka A."/>
            <person name="Antonio M."/>
            <person name="Oren A."/>
            <person name="Chaudhuri R.R."/>
            <person name="La Ragione R."/>
            <person name="Hildebrand F."/>
            <person name="Pallen M.J."/>
        </authorList>
    </citation>
    <scope>NUCLEOTIDE SEQUENCE</scope>
    <source>
        <strain evidence="1">1063</strain>
    </source>
</reference>
<evidence type="ECO:0000313" key="1">
    <source>
        <dbReference type="EMBL" id="HIU20747.1"/>
    </source>
</evidence>
<gene>
    <name evidence="1" type="ORF">IAD51_00680</name>
</gene>
<accession>A0A9D1HR16</accession>
<dbReference type="SUPFAM" id="SSF52540">
    <property type="entry name" value="P-loop containing nucleoside triphosphate hydrolases"/>
    <property type="match status" value="1"/>
</dbReference>
<comment type="caution">
    <text evidence="1">The sequence shown here is derived from an EMBL/GenBank/DDBJ whole genome shotgun (WGS) entry which is preliminary data.</text>
</comment>
<dbReference type="AlphaFoldDB" id="A0A9D1HR16"/>
<reference evidence="1" key="1">
    <citation type="submission" date="2020-10" db="EMBL/GenBank/DDBJ databases">
        <authorList>
            <person name="Gilroy R."/>
        </authorList>
    </citation>
    <scope>NUCLEOTIDE SEQUENCE</scope>
    <source>
        <strain evidence="1">1063</strain>
    </source>
</reference>
<proteinExistence type="predicted"/>
<organism evidence="1 2">
    <name type="scientific">Candidatus Limadaptatus stercorigallinarum</name>
    <dbReference type="NCBI Taxonomy" id="2840845"/>
    <lineage>
        <taxon>Bacteria</taxon>
        <taxon>Bacillati</taxon>
        <taxon>Bacillota</taxon>
        <taxon>Clostridia</taxon>
        <taxon>Eubacteriales</taxon>
        <taxon>Candidatus Limadaptatus</taxon>
    </lineage>
</organism>
<sequence>MIKLITGAKGTGKTKIIINMANDNVDTAKGDIVFVTDTDRYMYSLRYQIRVINTGCLKRAGQTAIDEKELIGFIRGILAGNHDIESFYIDGAHRMLARPVAEMEDFYTDLYAIAKTTDTKFILTVSENEENFPEFLKKYQGEQ</sequence>
<evidence type="ECO:0000313" key="2">
    <source>
        <dbReference type="Proteomes" id="UP000824088"/>
    </source>
</evidence>
<dbReference type="Proteomes" id="UP000824088">
    <property type="component" value="Unassembled WGS sequence"/>
</dbReference>
<protein>
    <submittedName>
        <fullName evidence="1">Uncharacterized protein</fullName>
    </submittedName>
</protein>
<name>A0A9D1HR16_9FIRM</name>